<reference evidence="2" key="1">
    <citation type="submission" date="2020-08" db="EMBL/GenBank/DDBJ databases">
        <title>Genome public.</title>
        <authorList>
            <person name="Liu C."/>
            <person name="Sun Q."/>
        </authorList>
    </citation>
    <scope>NUCLEOTIDE SEQUENCE</scope>
    <source>
        <strain evidence="2">NSJ-12</strain>
    </source>
</reference>
<evidence type="ECO:0000256" key="1">
    <source>
        <dbReference type="SAM" id="Phobius"/>
    </source>
</evidence>
<keyword evidence="1" id="KW-0812">Transmembrane</keyword>
<dbReference type="Pfam" id="PF09581">
    <property type="entry name" value="Spore_III_AF"/>
    <property type="match status" value="1"/>
</dbReference>
<proteinExistence type="predicted"/>
<keyword evidence="1" id="KW-1133">Transmembrane helix</keyword>
<name>A0A926ID94_9FIRM</name>
<dbReference type="RefSeq" id="WP_249331344.1">
    <property type="nucleotide sequence ID" value="NZ_JACRSY010000002.1"/>
</dbReference>
<sequence length="190" mass="21691">MKQYLMMIIWTMLFVIVVEMIFPSSDLKKYLKIVLGFVMVYMIASPMIKLITSTPLLEAGSLSGYVQFYETQFREGKYTPYEEERKKQEESMLTIYKAQIENQLKSLIETSLPVEVEALSSKATLDGSHFNLESLEIEVALKEEGGLVGIGDKTESLVLDQSALEKEIKKCINNFYNVDNTNIYIIVQDS</sequence>
<dbReference type="Proteomes" id="UP000655830">
    <property type="component" value="Unassembled WGS sequence"/>
</dbReference>
<feature type="transmembrane region" description="Helical" evidence="1">
    <location>
        <begin position="7"/>
        <end position="24"/>
    </location>
</feature>
<keyword evidence="3" id="KW-1185">Reference proteome</keyword>
<keyword evidence="1" id="KW-0472">Membrane</keyword>
<feature type="transmembrane region" description="Helical" evidence="1">
    <location>
        <begin position="30"/>
        <end position="48"/>
    </location>
</feature>
<dbReference type="EMBL" id="JACRSY010000002">
    <property type="protein sequence ID" value="MBC8578331.1"/>
    <property type="molecule type" value="Genomic_DNA"/>
</dbReference>
<dbReference type="AlphaFoldDB" id="A0A926ID94"/>
<accession>A0A926ID94</accession>
<protein>
    <submittedName>
        <fullName evidence="2">Stage III sporulation protein AF</fullName>
    </submittedName>
</protein>
<organism evidence="2 3">
    <name type="scientific">Zhenhengia yiwuensis</name>
    <dbReference type="NCBI Taxonomy" id="2763666"/>
    <lineage>
        <taxon>Bacteria</taxon>
        <taxon>Bacillati</taxon>
        <taxon>Bacillota</taxon>
        <taxon>Clostridia</taxon>
        <taxon>Lachnospirales</taxon>
        <taxon>Lachnospiraceae</taxon>
        <taxon>Zhenhengia</taxon>
    </lineage>
</organism>
<evidence type="ECO:0000313" key="2">
    <source>
        <dbReference type="EMBL" id="MBC8578331.1"/>
    </source>
</evidence>
<gene>
    <name evidence="2" type="ORF">H8718_02075</name>
</gene>
<comment type="caution">
    <text evidence="2">The sequence shown here is derived from an EMBL/GenBank/DDBJ whole genome shotgun (WGS) entry which is preliminary data.</text>
</comment>
<evidence type="ECO:0000313" key="3">
    <source>
        <dbReference type="Proteomes" id="UP000655830"/>
    </source>
</evidence>
<dbReference type="InterPro" id="IPR014245">
    <property type="entry name" value="Spore_III_AF"/>
</dbReference>